<evidence type="ECO:0000256" key="9">
    <source>
        <dbReference type="SAM" id="Phobius"/>
    </source>
</evidence>
<evidence type="ECO:0000313" key="11">
    <source>
        <dbReference type="Proteomes" id="UP000800039"/>
    </source>
</evidence>
<keyword evidence="5 9" id="KW-1133">Transmembrane helix</keyword>
<dbReference type="AlphaFoldDB" id="A0A9P4G8E8"/>
<dbReference type="RefSeq" id="XP_040783541.1">
    <property type="nucleotide sequence ID" value="XM_040938102.1"/>
</dbReference>
<dbReference type="PANTHER" id="PTHR46187:SF3">
    <property type="entry name" value="ALKALINE CERAMIDASE 3"/>
    <property type="match status" value="1"/>
</dbReference>
<keyword evidence="8" id="KW-0862">Zinc</keyword>
<keyword evidence="11" id="KW-1185">Reference proteome</keyword>
<feature type="binding site" evidence="8">
    <location>
        <position position="261"/>
    </location>
    <ligand>
        <name>Zn(2+)</name>
        <dbReference type="ChEBI" id="CHEBI:29105"/>
        <note>catalytic</note>
    </ligand>
</feature>
<reference evidence="10" key="1">
    <citation type="submission" date="2020-01" db="EMBL/GenBank/DDBJ databases">
        <authorList>
            <consortium name="DOE Joint Genome Institute"/>
            <person name="Haridas S."/>
            <person name="Albert R."/>
            <person name="Binder M."/>
            <person name="Bloem J."/>
            <person name="Labutti K."/>
            <person name="Salamov A."/>
            <person name="Andreopoulos B."/>
            <person name="Baker S.E."/>
            <person name="Barry K."/>
            <person name="Bills G."/>
            <person name="Bluhm B.H."/>
            <person name="Cannon C."/>
            <person name="Castanera R."/>
            <person name="Culley D.E."/>
            <person name="Daum C."/>
            <person name="Ezra D."/>
            <person name="Gonzalez J.B."/>
            <person name="Henrissat B."/>
            <person name="Kuo A."/>
            <person name="Liang C."/>
            <person name="Lipzen A."/>
            <person name="Lutzoni F."/>
            <person name="Magnuson J."/>
            <person name="Mondo S."/>
            <person name="Nolan M."/>
            <person name="Ohm R."/>
            <person name="Pangilinan J."/>
            <person name="Park H.-J."/>
            <person name="Ramirez L."/>
            <person name="Alfaro M."/>
            <person name="Sun H."/>
            <person name="Tritt A."/>
            <person name="Yoshinaga Y."/>
            <person name="Zwiers L.-H."/>
            <person name="Turgeon B.G."/>
            <person name="Goodwin S.B."/>
            <person name="Spatafora J.W."/>
            <person name="Crous P.W."/>
            <person name="Grigoriev I.V."/>
        </authorList>
    </citation>
    <scope>NUCLEOTIDE SEQUENCE</scope>
    <source>
        <strain evidence="10">CBS 394.84</strain>
    </source>
</reference>
<dbReference type="GeneID" id="63855352"/>
<name>A0A9P4G8E8_9PLEO</name>
<dbReference type="GO" id="GO:0005789">
    <property type="term" value="C:endoplasmic reticulum membrane"/>
    <property type="evidence" value="ECO:0007669"/>
    <property type="project" value="TreeGrafter"/>
</dbReference>
<keyword evidence="7" id="KW-0106">Calcium</keyword>
<feature type="transmembrane region" description="Helical" evidence="9">
    <location>
        <begin position="37"/>
        <end position="58"/>
    </location>
</feature>
<accession>A0A9P4G8E8</accession>
<dbReference type="Pfam" id="PF05875">
    <property type="entry name" value="Ceramidase"/>
    <property type="match status" value="1"/>
</dbReference>
<proteinExistence type="inferred from homology"/>
<dbReference type="GO" id="GO:0016811">
    <property type="term" value="F:hydrolase activity, acting on carbon-nitrogen (but not peptide) bonds, in linear amides"/>
    <property type="evidence" value="ECO:0007669"/>
    <property type="project" value="InterPro"/>
</dbReference>
<feature type="transmembrane region" description="Helical" evidence="9">
    <location>
        <begin position="70"/>
        <end position="92"/>
    </location>
</feature>
<evidence type="ECO:0000256" key="1">
    <source>
        <dbReference type="ARBA" id="ARBA00004141"/>
    </source>
</evidence>
<dbReference type="InterPro" id="IPR008901">
    <property type="entry name" value="ACER"/>
</dbReference>
<evidence type="ECO:0000256" key="6">
    <source>
        <dbReference type="ARBA" id="ARBA00023136"/>
    </source>
</evidence>
<comment type="cofactor">
    <cofactor evidence="8">
        <name>Zn(2+)</name>
        <dbReference type="ChEBI" id="CHEBI:29105"/>
    </cofactor>
</comment>
<dbReference type="GO" id="GO:0046514">
    <property type="term" value="P:ceramide catabolic process"/>
    <property type="evidence" value="ECO:0007669"/>
    <property type="project" value="TreeGrafter"/>
</dbReference>
<comment type="subcellular location">
    <subcellularLocation>
        <location evidence="1">Membrane</location>
        <topology evidence="1">Multi-pass membrane protein</topology>
    </subcellularLocation>
</comment>
<evidence type="ECO:0000256" key="2">
    <source>
        <dbReference type="ARBA" id="ARBA00009780"/>
    </source>
</evidence>
<dbReference type="OrthoDB" id="187171at2759"/>
<keyword evidence="6 9" id="KW-0472">Membrane</keyword>
<keyword evidence="4" id="KW-0378">Hydrolase</keyword>
<feature type="binding site" evidence="7">
    <location>
        <position position="29"/>
    </location>
    <ligand>
        <name>Ca(2+)</name>
        <dbReference type="ChEBI" id="CHEBI:29108"/>
    </ligand>
</feature>
<evidence type="ECO:0000256" key="8">
    <source>
        <dbReference type="PIRSR" id="PIRSR608901-2"/>
    </source>
</evidence>
<feature type="transmembrane region" description="Helical" evidence="9">
    <location>
        <begin position="104"/>
        <end position="121"/>
    </location>
</feature>
<dbReference type="GO" id="GO:0046872">
    <property type="term" value="F:metal ion binding"/>
    <property type="evidence" value="ECO:0007669"/>
    <property type="project" value="UniProtKB-KW"/>
</dbReference>
<evidence type="ECO:0000256" key="4">
    <source>
        <dbReference type="ARBA" id="ARBA00022801"/>
    </source>
</evidence>
<feature type="binding site" evidence="8">
    <location>
        <position position="265"/>
    </location>
    <ligand>
        <name>Zn(2+)</name>
        <dbReference type="ChEBI" id="CHEBI:29105"/>
        <note>catalytic</note>
    </ligand>
</feature>
<organism evidence="10 11">
    <name type="scientific">Cucurbitaria berberidis CBS 394.84</name>
    <dbReference type="NCBI Taxonomy" id="1168544"/>
    <lineage>
        <taxon>Eukaryota</taxon>
        <taxon>Fungi</taxon>
        <taxon>Dikarya</taxon>
        <taxon>Ascomycota</taxon>
        <taxon>Pezizomycotina</taxon>
        <taxon>Dothideomycetes</taxon>
        <taxon>Pleosporomycetidae</taxon>
        <taxon>Pleosporales</taxon>
        <taxon>Pleosporineae</taxon>
        <taxon>Cucurbitariaceae</taxon>
        <taxon>Cucurbitaria</taxon>
    </lineage>
</organism>
<dbReference type="PANTHER" id="PTHR46187">
    <property type="entry name" value="ALKALINE CERAMIDASE 3"/>
    <property type="match status" value="1"/>
</dbReference>
<keyword evidence="3 9" id="KW-0812">Transmembrane</keyword>
<feature type="transmembrane region" description="Helical" evidence="9">
    <location>
        <begin position="262"/>
        <end position="282"/>
    </location>
</feature>
<dbReference type="GO" id="GO:0046513">
    <property type="term" value="P:ceramide biosynthetic process"/>
    <property type="evidence" value="ECO:0007669"/>
    <property type="project" value="TreeGrafter"/>
</dbReference>
<evidence type="ECO:0000256" key="3">
    <source>
        <dbReference type="ARBA" id="ARBA00022692"/>
    </source>
</evidence>
<evidence type="ECO:0000256" key="7">
    <source>
        <dbReference type="PIRSR" id="PIRSR608901-1"/>
    </source>
</evidence>
<dbReference type="Proteomes" id="UP000800039">
    <property type="component" value="Unassembled WGS sequence"/>
</dbReference>
<keyword evidence="7" id="KW-0479">Metal-binding</keyword>
<feature type="transmembrane region" description="Helical" evidence="9">
    <location>
        <begin position="215"/>
        <end position="235"/>
    </location>
</feature>
<feature type="transmembrane region" description="Helical" evidence="9">
    <location>
        <begin position="128"/>
        <end position="145"/>
    </location>
</feature>
<evidence type="ECO:0000313" key="10">
    <source>
        <dbReference type="EMBL" id="KAF1840978.1"/>
    </source>
</evidence>
<sequence length="326" mass="37720">MAALFSGLPSIPYPPEQEGWWSPITSTLDWCEENYVVTQYVAEIINTLTNLLFVYLAVKGIRNCLKHDHDTVFLVAFIGYLLVGTGSFLFHATLTYPMQLVDELSMIYTTCLMNFATFSYGKSRRYSTILAVALVSLALFITLYYHYLQDPTFHQNAYAILTAIVLFRAMYVMEVNIRPKFRSKARERANPRPNGGVKAVQESEDLRDQEILRTMWMMITFGLSIFLGGFAVWGLDNEHCSTLRRWRRDMGMPWGFVLEGHGWWHLMTGTGAYFYIVWGVWLRHCLNYKQDEYELLWPNFWTMPEVVKRGGSSANGHTSSSRKKEL</sequence>
<dbReference type="EMBL" id="ML976619">
    <property type="protein sequence ID" value="KAF1840978.1"/>
    <property type="molecule type" value="Genomic_DNA"/>
</dbReference>
<evidence type="ECO:0000256" key="5">
    <source>
        <dbReference type="ARBA" id="ARBA00022989"/>
    </source>
</evidence>
<feature type="binding site" evidence="8">
    <location>
        <position position="91"/>
    </location>
    <ligand>
        <name>Zn(2+)</name>
        <dbReference type="ChEBI" id="CHEBI:29105"/>
        <note>catalytic</note>
    </ligand>
</feature>
<feature type="binding site" evidence="7">
    <location>
        <position position="43"/>
    </location>
    <ligand>
        <name>Ca(2+)</name>
        <dbReference type="ChEBI" id="CHEBI:29108"/>
    </ligand>
</feature>
<feature type="transmembrane region" description="Helical" evidence="9">
    <location>
        <begin position="157"/>
        <end position="177"/>
    </location>
</feature>
<protein>
    <submittedName>
        <fullName evidence="10">Alkaline ceramidase-like protein</fullName>
    </submittedName>
</protein>
<feature type="binding site" evidence="7">
    <location>
        <position position="32"/>
    </location>
    <ligand>
        <name>Ca(2+)</name>
        <dbReference type="ChEBI" id="CHEBI:29108"/>
    </ligand>
</feature>
<feature type="binding site" evidence="7">
    <location>
        <position position="34"/>
    </location>
    <ligand>
        <name>Ca(2+)</name>
        <dbReference type="ChEBI" id="CHEBI:29108"/>
    </ligand>
</feature>
<gene>
    <name evidence="10" type="ORF">K460DRAFT_420812</name>
</gene>
<comment type="similarity">
    <text evidence="2">Belongs to the alkaline ceramidase family.</text>
</comment>
<feature type="binding site" evidence="7">
    <location>
        <position position="30"/>
    </location>
    <ligand>
        <name>Ca(2+)</name>
        <dbReference type="ChEBI" id="CHEBI:29108"/>
    </ligand>
</feature>
<comment type="caution">
    <text evidence="10">The sequence shown here is derived from an EMBL/GenBank/DDBJ whole genome shotgun (WGS) entry which is preliminary data.</text>
</comment>